<evidence type="ECO:0000256" key="17">
    <source>
        <dbReference type="ARBA" id="ARBA00051911"/>
    </source>
</evidence>
<dbReference type="InterPro" id="IPR046346">
    <property type="entry name" value="Aminoacid_DH-like_N_sf"/>
</dbReference>
<feature type="domain" description="Transketolase-like pyrimidine-binding" evidence="19">
    <location>
        <begin position="1721"/>
        <end position="1931"/>
    </location>
</feature>
<dbReference type="GO" id="GO:0030976">
    <property type="term" value="F:thiamine pyrophosphate binding"/>
    <property type="evidence" value="ECO:0007669"/>
    <property type="project" value="InterPro"/>
</dbReference>
<dbReference type="FunFam" id="3.40.50.12470:FF:000003">
    <property type="entry name" value="2-oxoglutarate dehydrogenase E1 component"/>
    <property type="match status" value="1"/>
</dbReference>
<dbReference type="GO" id="GO:0006520">
    <property type="term" value="P:amino acid metabolic process"/>
    <property type="evidence" value="ECO:0007669"/>
    <property type="project" value="InterPro"/>
</dbReference>
<name>A0AAF0EF01_9BASI</name>
<evidence type="ECO:0000256" key="4">
    <source>
        <dbReference type="ARBA" id="ARBA00006382"/>
    </source>
</evidence>
<dbReference type="PANTHER" id="PTHR23152">
    <property type="entry name" value="2-OXOGLUTARATE DEHYDROGENASE"/>
    <property type="match status" value="1"/>
</dbReference>
<comment type="cofactor">
    <cofactor evidence="2">
        <name>thiamine diphosphate</name>
        <dbReference type="ChEBI" id="CHEBI:58937"/>
    </cofactor>
</comment>
<comment type="catalytic activity">
    <reaction evidence="17">
        <text>N(6)-[(R)-lipoyl]-L-lysyl-[protein] + 2-oxoglutarate + H(+) = N(6)-[(R)-S(8)-succinyldihydrolipoyl]-L-lysyl-[protein] + CO2</text>
        <dbReference type="Rhea" id="RHEA:12188"/>
        <dbReference type="Rhea" id="RHEA-COMP:10474"/>
        <dbReference type="Rhea" id="RHEA-COMP:20092"/>
        <dbReference type="ChEBI" id="CHEBI:15378"/>
        <dbReference type="ChEBI" id="CHEBI:16526"/>
        <dbReference type="ChEBI" id="CHEBI:16810"/>
        <dbReference type="ChEBI" id="CHEBI:83099"/>
        <dbReference type="ChEBI" id="CHEBI:83120"/>
        <dbReference type="EC" id="1.2.4.2"/>
    </reaction>
</comment>
<sequence length="2099" mass="237142">MSHNTSDPENVSAILSRMGKKRHAFLEQTTSGPPTPDQDHILKNNSGYQAIVFEDKKVQAEKVQEILEENGFIPQELIASEVAWFYECLGIDDIYFKRESAETVASHILSLYGAKISEYTNNTGHLNIDLQKKSDTSALFIHSSPPGVRCLDGPQWEQIMDEQYLNKSSVNCAFRLETYRSTGPVSGNAPEHLRCYFLQKCEFVQPVPDPSSEAAHDIRAVSDLDFLSKASAHTLSVYQRIMEEALKRDGPVIDLFEVEGAKERRVVIGYRMGSTYNFFSAISDLYHYYDLYSSRKYVEHFSNGITIVSIYLNPLSDSRAPPIELSIHQILKEISLIFVLPDNPFFSGKETEQNHAVQEATYAYVGWLFAQHFCNRLGSTYEALRQIIDEKDSHQAAVLNDIKLRLREETFTRQSIFEVIRSFPHVVRLLYVHFAHIHYPYLKGSQDINPTLSHQRLTRETLLSDEQMHDFIIQSANNSHERQVLLALLTFNKAVLKTNFYTPTKVALSFRLDPSFLPTSEYPHKPYGIFFVVGAEFRGFHVRFRDVARGGIRIIRSRNRENYSINQRTLFDENYGLAWTQHLKNKDIPEGGAKGTILPNMDADPRKCFEKYVDAIIDLLIKGTTPGVKEPIVDLVGKEEILFLGPDEGTADFMDWGAEHARERGASWWKSFTTGKTAATLGGVPHDVFGMTSLSVRQYIFGILRKKNLKEEDITKVQTGGPDGDLGSNEILLSKDKTITVIDGSGVIHDPNGLDREELVRLAKLRKMISNFDVSKLSENGYRVLVEDRNIKLPSGEIVADGVTFRNQAHLIYKADLFVPCGGRPDSINISNVSTMITGENKCHYKYIVEGANLFITRQARLALEEHGVVLYPDASANKGGVTSSSLEVLVGLGLTDQEYISNMTFVDGKPTPFYMNYVHDIQDIIGRNAEGEFEAIWREHQETSKPRSVISTELSTTLNSISQDIESTNLYDQENLRKTVLGFVFPPTLVQQVGMDELIRRVPASYLKSAFAAQLAASFVYAKGPRASHVDFYNHISSLLQHSELAQTYFPRYDRDSSKVVAFFIRSEKLCIPPPFIMLRQFQKAPVRAVSMSRVSQVFARSAGLRMVSSSARVMAGPIPKPSSPSSNDSFATTSNSYYAEEMYRRWKEDPKSVHSSWDVYFSGMDAGLPSEQAFTPAPSQLSMPGTGTVTQPGTHPANDYLKLQLLVRAFQVQGHTIAKIDPLRILDSERANKVPKELEPSYYGWTDADLDKEMQLGTGLLPNFAAAGTTKLTIREVIEACRRIYCGSIGYQYVHVPERNQCDWLRERLEVPKPFEYSKDEKWRIFDRLVWSDSFERFIASKYPNEKRFGLEGGESMIPGVKTIVDRAVETGVRNITMGMPHRGRLNVLGNVIRRPLESILHQFYDKSNEEGGGDVKYHLGANYIRPTPSGEKVALSLVANPSHLEAEDPVVLGKTRALQDFEGDKEHNKSMALLMHGDAAFAGQGVVYETMGMYNLPKFATGGTIHIIVNNQIGFTTDPRFSRSTPYPSDIAKAIDAPIFHVNGDDVEAVNYVCCLAVDWRAKFKKDVVIDLVCYRRHGHNEIDQPSFTQPRMYEAIANQPTTLKQYIQRLVDEGTFSEKQLNDHCEWVWGMLQEAFDKSKTYEPEERQWLSSAWEGFPSPRELKEHILEQRDTGVDVERLKYIGKVSASYPEDFTVHRNLARILKNREKTLESGEGIDMSTAEALAFGSLVMEKNMVRVSGQDVERGTFSQRHAVLHDQKSENTFTPLQHLSDDQAPFTICNSSLSEYGALGFELGFSLVDPKNLTIWEAQFGDFANNAQCIIDQFIASGEHKWLQRTGLVVNLPHGYDGQGPEHSSARPERFLLLMDDHPYRIPNSEQLARQHQDANMAIVYCTTPANLFHVLRRQVHRDFRKPLINLFSKSLLRHPEARSKLEDMAPGTSFQRVIPEPHETEGKDALVAPEEIKRHIFTVGQSYYALLSHRRENEIKDVAITRIEQIAPLDYEAIAAALDKYPNADLMFAQEEPVNNGAWLYLEPRLRTLCTKTEHHKGREFMVSARPPSSSVATGHKAAHIAELRAYVHGAFDMNRSVHDAA</sequence>
<evidence type="ECO:0000256" key="15">
    <source>
        <dbReference type="ARBA" id="ARBA00040267"/>
    </source>
</evidence>
<evidence type="ECO:0000259" key="19">
    <source>
        <dbReference type="SMART" id="SM00861"/>
    </source>
</evidence>
<dbReference type="Gene3D" id="3.40.50.720">
    <property type="entry name" value="NAD(P)-binding Rossmann-like Domain"/>
    <property type="match status" value="1"/>
</dbReference>
<dbReference type="SUPFAM" id="SSF53223">
    <property type="entry name" value="Aminoacid dehydrogenase-like, N-terminal domain"/>
    <property type="match status" value="1"/>
</dbReference>
<dbReference type="Gene3D" id="1.10.287.1150">
    <property type="entry name" value="TPP helical domain"/>
    <property type="match status" value="1"/>
</dbReference>
<dbReference type="PANTHER" id="PTHR23152:SF4">
    <property type="entry name" value="2-OXOADIPATE DEHYDROGENASE COMPLEX COMPONENT E1"/>
    <property type="match status" value="1"/>
</dbReference>
<evidence type="ECO:0000256" key="6">
    <source>
        <dbReference type="ARBA" id="ARBA00012280"/>
    </source>
</evidence>
<evidence type="ECO:0000256" key="2">
    <source>
        <dbReference type="ARBA" id="ARBA00001964"/>
    </source>
</evidence>
<evidence type="ECO:0000256" key="5">
    <source>
        <dbReference type="ARBA" id="ARBA00006936"/>
    </source>
</evidence>
<dbReference type="EMBL" id="CP119892">
    <property type="protein sequence ID" value="WFD25152.1"/>
    <property type="molecule type" value="Genomic_DNA"/>
</dbReference>
<protein>
    <recommendedName>
        <fullName evidence="15">2-oxoglutarate dehydrogenase, mitochondrial</fullName>
        <ecNumber evidence="6">1.2.4.2</ecNumber>
    </recommendedName>
    <alternativeName>
        <fullName evidence="16">2-oxoglutarate dehydrogenase complex component E1</fullName>
    </alternativeName>
</protein>
<dbReference type="Pfam" id="PF00208">
    <property type="entry name" value="ELFV_dehydrog"/>
    <property type="match status" value="1"/>
</dbReference>
<comment type="cofactor">
    <cofactor evidence="1">
        <name>Mg(2+)</name>
        <dbReference type="ChEBI" id="CHEBI:18420"/>
    </cofactor>
</comment>
<evidence type="ECO:0000313" key="20">
    <source>
        <dbReference type="EMBL" id="WFD25152.1"/>
    </source>
</evidence>
<accession>A0AAF0EF01</accession>
<comment type="subcellular location">
    <subcellularLocation>
        <location evidence="3">Mitochondrion matrix</location>
    </subcellularLocation>
</comment>
<dbReference type="InterPro" id="IPR029061">
    <property type="entry name" value="THDP-binding"/>
</dbReference>
<evidence type="ECO:0000256" key="14">
    <source>
        <dbReference type="ARBA" id="ARBA00037426"/>
    </source>
</evidence>
<evidence type="ECO:0000256" key="9">
    <source>
        <dbReference type="ARBA" id="ARBA00022842"/>
    </source>
</evidence>
<dbReference type="EC" id="1.2.4.2" evidence="6"/>
<dbReference type="FunFam" id="1.10.287.1150:FF:000002">
    <property type="entry name" value="2-oxoglutarate dehydrogenase E1 component"/>
    <property type="match status" value="1"/>
</dbReference>
<dbReference type="SUPFAM" id="SSF51735">
    <property type="entry name" value="NAD(P)-binding Rossmann-fold domains"/>
    <property type="match status" value="1"/>
</dbReference>
<evidence type="ECO:0000256" key="10">
    <source>
        <dbReference type="ARBA" id="ARBA00022946"/>
    </source>
</evidence>
<dbReference type="GO" id="GO:0005759">
    <property type="term" value="C:mitochondrial matrix"/>
    <property type="evidence" value="ECO:0007669"/>
    <property type="project" value="UniProtKB-SubCell"/>
</dbReference>
<gene>
    <name evidence="20" type="primary">KGD1</name>
    <name evidence="20" type="ORF">MNAN1_000116</name>
</gene>
<dbReference type="InterPro" id="IPR032106">
    <property type="entry name" value="2-oxogl_dehyd_N"/>
</dbReference>
<comment type="similarity">
    <text evidence="4">Belongs to the Glu/Leu/Phe/Val dehydrogenases family.</text>
</comment>
<keyword evidence="9" id="KW-0460">Magnesium</keyword>
<evidence type="ECO:0000313" key="21">
    <source>
        <dbReference type="Proteomes" id="UP001213623"/>
    </source>
</evidence>
<dbReference type="SMART" id="SM00839">
    <property type="entry name" value="ELFV_dehydrog"/>
    <property type="match status" value="1"/>
</dbReference>
<dbReference type="Gene3D" id="3.40.50.11610">
    <property type="entry name" value="Multifunctional 2-oxoglutarate metabolism enzyme, C-terminal domain"/>
    <property type="match status" value="1"/>
</dbReference>
<dbReference type="GO" id="GO:0046872">
    <property type="term" value="F:metal ion binding"/>
    <property type="evidence" value="ECO:0007669"/>
    <property type="project" value="UniProtKB-KW"/>
</dbReference>
<keyword evidence="21" id="KW-1185">Reference proteome</keyword>
<evidence type="ECO:0000256" key="11">
    <source>
        <dbReference type="ARBA" id="ARBA00023002"/>
    </source>
</evidence>
<dbReference type="Pfam" id="PF00676">
    <property type="entry name" value="E1_dh"/>
    <property type="match status" value="1"/>
</dbReference>
<dbReference type="InterPro" id="IPR042179">
    <property type="entry name" value="KGD_C_sf"/>
</dbReference>
<keyword evidence="8" id="KW-0479">Metal-binding</keyword>
<dbReference type="InterPro" id="IPR055480">
    <property type="entry name" value="NAD-GDH_N"/>
</dbReference>
<dbReference type="Gene3D" id="3.40.50.970">
    <property type="match status" value="1"/>
</dbReference>
<dbReference type="NCBIfam" id="NF006914">
    <property type="entry name" value="PRK09404.1"/>
    <property type="match status" value="1"/>
</dbReference>
<dbReference type="CDD" id="cd02016">
    <property type="entry name" value="TPP_E1_OGDC_like"/>
    <property type="match status" value="1"/>
</dbReference>
<proteinExistence type="inferred from homology"/>
<dbReference type="InterPro" id="IPR056365">
    <property type="entry name" value="NAD-GDH_2nd"/>
</dbReference>
<dbReference type="SMART" id="SM00861">
    <property type="entry name" value="Transket_pyr"/>
    <property type="match status" value="1"/>
</dbReference>
<dbReference type="NCBIfam" id="TIGR00239">
    <property type="entry name" value="2oxo_dh_E1"/>
    <property type="match status" value="1"/>
</dbReference>
<keyword evidence="12" id="KW-0786">Thiamine pyrophosphate</keyword>
<evidence type="ECO:0000256" key="16">
    <source>
        <dbReference type="ARBA" id="ARBA00042984"/>
    </source>
</evidence>
<dbReference type="Gene3D" id="3.40.50.12470">
    <property type="match status" value="1"/>
</dbReference>
<dbReference type="GO" id="GO:0045252">
    <property type="term" value="C:oxoglutarate dehydrogenase complex"/>
    <property type="evidence" value="ECO:0007669"/>
    <property type="project" value="TreeGrafter"/>
</dbReference>
<evidence type="ECO:0000259" key="18">
    <source>
        <dbReference type="SMART" id="SM00839"/>
    </source>
</evidence>
<dbReference type="Proteomes" id="UP001213623">
    <property type="component" value="Chromosome 1"/>
</dbReference>
<keyword evidence="13" id="KW-0496">Mitochondrion</keyword>
<dbReference type="FunFam" id="3.40.50.970:FF:000002">
    <property type="entry name" value="2-oxoglutarate dehydrogenase, E1 component"/>
    <property type="match status" value="1"/>
</dbReference>
<dbReference type="Pfam" id="PF16078">
    <property type="entry name" value="2-oxogl_dehyd_N"/>
    <property type="match status" value="1"/>
</dbReference>
<dbReference type="InterPro" id="IPR001017">
    <property type="entry name" value="DH_E1"/>
</dbReference>
<dbReference type="NCBIfam" id="NF008907">
    <property type="entry name" value="PRK12270.1"/>
    <property type="match status" value="1"/>
</dbReference>
<dbReference type="Pfam" id="PF23147">
    <property type="entry name" value="GDH2_N"/>
    <property type="match status" value="1"/>
</dbReference>
<organism evidence="20 21">
    <name type="scientific">Malassezia nana</name>
    <dbReference type="NCBI Taxonomy" id="180528"/>
    <lineage>
        <taxon>Eukaryota</taxon>
        <taxon>Fungi</taxon>
        <taxon>Dikarya</taxon>
        <taxon>Basidiomycota</taxon>
        <taxon>Ustilaginomycotina</taxon>
        <taxon>Malasseziomycetes</taxon>
        <taxon>Malasseziales</taxon>
        <taxon>Malasseziaceae</taxon>
        <taxon>Malassezia</taxon>
    </lineage>
</organism>
<dbReference type="FunFam" id="3.40.50.11610:FF:000009">
    <property type="entry name" value="2-oxoglutarate dehydrogenase E1 component"/>
    <property type="match status" value="1"/>
</dbReference>
<dbReference type="InterPro" id="IPR006096">
    <property type="entry name" value="Glu/Leu/Phe/Val/Trp_DH_C"/>
</dbReference>
<dbReference type="Pfam" id="PF16870">
    <property type="entry name" value="OxoGdeHyase_C"/>
    <property type="match status" value="1"/>
</dbReference>
<evidence type="ECO:0000256" key="8">
    <source>
        <dbReference type="ARBA" id="ARBA00022723"/>
    </source>
</evidence>
<dbReference type="Pfam" id="PF02779">
    <property type="entry name" value="Transket_pyr"/>
    <property type="match status" value="1"/>
</dbReference>
<dbReference type="SUPFAM" id="SSF52518">
    <property type="entry name" value="Thiamin diphosphate-binding fold (THDP-binding)"/>
    <property type="match status" value="2"/>
</dbReference>
<reference evidence="20" key="1">
    <citation type="submission" date="2023-03" db="EMBL/GenBank/DDBJ databases">
        <title>Mating type loci evolution in Malassezia.</title>
        <authorList>
            <person name="Coelho M.A."/>
        </authorList>
    </citation>
    <scope>NUCLEOTIDE SEQUENCE</scope>
    <source>
        <strain evidence="20">CBS 9557</strain>
    </source>
</reference>
<evidence type="ECO:0000256" key="13">
    <source>
        <dbReference type="ARBA" id="ARBA00023128"/>
    </source>
</evidence>
<dbReference type="GO" id="GO:0004591">
    <property type="term" value="F:oxoglutarate dehydrogenase (succinyl-transferring) activity"/>
    <property type="evidence" value="ECO:0007669"/>
    <property type="project" value="UniProtKB-EC"/>
</dbReference>
<evidence type="ECO:0000256" key="7">
    <source>
        <dbReference type="ARBA" id="ARBA00022532"/>
    </source>
</evidence>
<dbReference type="InterPro" id="IPR005475">
    <property type="entry name" value="Transketolase-like_Pyr-bd"/>
</dbReference>
<comment type="function">
    <text evidence="14">The 2-oxoglutarate dehydrogenase complex catalyzes the overall conversion of 2-oxoglutarate to succinyl-CoA and CO(2). It contains multiple copies of three enzymatic components: 2-oxoglutarate dehydrogenase (E1), dihydrolipoamide succinyltransferase (E2) and lipoamide dehydrogenase (E3).</text>
</comment>
<keyword evidence="7" id="KW-0816">Tricarboxylic acid cycle</keyword>
<evidence type="ECO:0000256" key="3">
    <source>
        <dbReference type="ARBA" id="ARBA00004305"/>
    </source>
</evidence>
<dbReference type="InterPro" id="IPR031717">
    <property type="entry name" value="ODO-1/KGD_C"/>
</dbReference>
<dbReference type="InterPro" id="IPR036291">
    <property type="entry name" value="NAD(P)-bd_dom_sf"/>
</dbReference>
<dbReference type="GO" id="GO:0006099">
    <property type="term" value="P:tricarboxylic acid cycle"/>
    <property type="evidence" value="ECO:0007669"/>
    <property type="project" value="UniProtKB-KW"/>
</dbReference>
<keyword evidence="10" id="KW-0809">Transit peptide</keyword>
<dbReference type="Pfam" id="PF23152">
    <property type="entry name" value="GDH_2nd"/>
    <property type="match status" value="1"/>
</dbReference>
<comment type="similarity">
    <text evidence="5">Belongs to the alpha-ketoglutarate dehydrogenase family.</text>
</comment>
<feature type="domain" description="Glutamate/phenylalanine/leucine/valine/L-tryptophan dehydrogenase C-terminal" evidence="18">
    <location>
        <begin position="683"/>
        <end position="945"/>
    </location>
</feature>
<keyword evidence="11 20" id="KW-0560">Oxidoreductase</keyword>
<evidence type="ECO:0000256" key="1">
    <source>
        <dbReference type="ARBA" id="ARBA00001946"/>
    </source>
</evidence>
<dbReference type="InterPro" id="IPR011603">
    <property type="entry name" value="2oxoglutarate_DH_E1"/>
</dbReference>
<evidence type="ECO:0000256" key="12">
    <source>
        <dbReference type="ARBA" id="ARBA00023052"/>
    </source>
</evidence>